<dbReference type="Proteomes" id="UP000467840">
    <property type="component" value="Chromosome 2"/>
</dbReference>
<evidence type="ECO:0000313" key="1">
    <source>
        <dbReference type="EMBL" id="KAF2290207.1"/>
    </source>
</evidence>
<sequence>MASGSSYDIPLLNTDKTINKKIFMASLAASNMGSEVAGGDDSAIFPTGIMPPSDQVMNSRDAGLEVAQNHQKEPTGSFTNVGDGNHAFGMEIVLASEIHGVKECEAHDTKMQNAGKGHAESTSVYRKRMQKYNFHEPSWNFSFGKIGVNR</sequence>
<protein>
    <submittedName>
        <fullName evidence="1">Uncharacterized protein</fullName>
    </submittedName>
</protein>
<name>A0A6A6KNB1_HEVBR</name>
<keyword evidence="2" id="KW-1185">Reference proteome</keyword>
<gene>
    <name evidence="1" type="ORF">GH714_004071</name>
</gene>
<reference evidence="1 2" key="1">
    <citation type="journal article" date="2020" name="Mol. Plant">
        <title>The Chromosome-Based Rubber Tree Genome Provides New Insights into Spurge Genome Evolution and Rubber Biosynthesis.</title>
        <authorList>
            <person name="Liu J."/>
            <person name="Shi C."/>
            <person name="Shi C.C."/>
            <person name="Li W."/>
            <person name="Zhang Q.J."/>
            <person name="Zhang Y."/>
            <person name="Li K."/>
            <person name="Lu H.F."/>
            <person name="Shi C."/>
            <person name="Zhu S.T."/>
            <person name="Xiao Z.Y."/>
            <person name="Nan H."/>
            <person name="Yue Y."/>
            <person name="Zhu X.G."/>
            <person name="Wu Y."/>
            <person name="Hong X.N."/>
            <person name="Fan G.Y."/>
            <person name="Tong Y."/>
            <person name="Zhang D."/>
            <person name="Mao C.L."/>
            <person name="Liu Y.L."/>
            <person name="Hao S.J."/>
            <person name="Liu W.Q."/>
            <person name="Lv M.Q."/>
            <person name="Zhang H.B."/>
            <person name="Liu Y."/>
            <person name="Hu-Tang G.R."/>
            <person name="Wang J.P."/>
            <person name="Wang J.H."/>
            <person name="Sun Y.H."/>
            <person name="Ni S.B."/>
            <person name="Chen W.B."/>
            <person name="Zhang X.C."/>
            <person name="Jiao Y.N."/>
            <person name="Eichler E.E."/>
            <person name="Li G.H."/>
            <person name="Liu X."/>
            <person name="Gao L.Z."/>
        </authorList>
    </citation>
    <scope>NUCLEOTIDE SEQUENCE [LARGE SCALE GENOMIC DNA]</scope>
    <source>
        <strain evidence="2">cv. GT1</strain>
        <tissue evidence="1">Leaf</tissue>
    </source>
</reference>
<evidence type="ECO:0000313" key="2">
    <source>
        <dbReference type="Proteomes" id="UP000467840"/>
    </source>
</evidence>
<organism evidence="1 2">
    <name type="scientific">Hevea brasiliensis</name>
    <name type="common">Para rubber tree</name>
    <name type="synonym">Siphonia brasiliensis</name>
    <dbReference type="NCBI Taxonomy" id="3981"/>
    <lineage>
        <taxon>Eukaryota</taxon>
        <taxon>Viridiplantae</taxon>
        <taxon>Streptophyta</taxon>
        <taxon>Embryophyta</taxon>
        <taxon>Tracheophyta</taxon>
        <taxon>Spermatophyta</taxon>
        <taxon>Magnoliopsida</taxon>
        <taxon>eudicotyledons</taxon>
        <taxon>Gunneridae</taxon>
        <taxon>Pentapetalae</taxon>
        <taxon>rosids</taxon>
        <taxon>fabids</taxon>
        <taxon>Malpighiales</taxon>
        <taxon>Euphorbiaceae</taxon>
        <taxon>Crotonoideae</taxon>
        <taxon>Micrandreae</taxon>
        <taxon>Hevea</taxon>
    </lineage>
</organism>
<accession>A0A6A6KNB1</accession>
<proteinExistence type="predicted"/>
<dbReference type="EMBL" id="JAAGAX010000015">
    <property type="protein sequence ID" value="KAF2290207.1"/>
    <property type="molecule type" value="Genomic_DNA"/>
</dbReference>
<dbReference type="AlphaFoldDB" id="A0A6A6KNB1"/>
<comment type="caution">
    <text evidence="1">The sequence shown here is derived from an EMBL/GenBank/DDBJ whole genome shotgun (WGS) entry which is preliminary data.</text>
</comment>